<dbReference type="AlphaFoldDB" id="C0C667"/>
<name>C0C667_9FIRM</name>
<evidence type="ECO:0000313" key="2">
    <source>
        <dbReference type="Proteomes" id="UP000004893"/>
    </source>
</evidence>
<organism evidence="1 2">
    <name type="scientific">[Clostridium] hylemonae DSM 15053</name>
    <dbReference type="NCBI Taxonomy" id="553973"/>
    <lineage>
        <taxon>Bacteria</taxon>
        <taxon>Bacillati</taxon>
        <taxon>Bacillota</taxon>
        <taxon>Clostridia</taxon>
        <taxon>Lachnospirales</taxon>
        <taxon>Lachnospiraceae</taxon>
    </lineage>
</organism>
<dbReference type="HOGENOM" id="CLU_3042025_0_0_9"/>
<keyword evidence="2" id="KW-1185">Reference proteome</keyword>
<proteinExistence type="predicted"/>
<protein>
    <submittedName>
        <fullName evidence="1">Uncharacterized protein</fullName>
    </submittedName>
</protein>
<dbReference type="EMBL" id="ABYI02000042">
    <property type="protein sequence ID" value="EEG72202.1"/>
    <property type="molecule type" value="Genomic_DNA"/>
</dbReference>
<accession>C0C667</accession>
<gene>
    <name evidence="1" type="ORF">CLOHYLEM_07604</name>
</gene>
<reference evidence="1" key="1">
    <citation type="submission" date="2009-02" db="EMBL/GenBank/DDBJ databases">
        <authorList>
            <person name="Fulton L."/>
            <person name="Clifton S."/>
            <person name="Fulton B."/>
            <person name="Xu J."/>
            <person name="Minx P."/>
            <person name="Pepin K.H."/>
            <person name="Johnson M."/>
            <person name="Bhonagiri V."/>
            <person name="Nash W.E."/>
            <person name="Mardis E.R."/>
            <person name="Wilson R.K."/>
        </authorList>
    </citation>
    <scope>NUCLEOTIDE SEQUENCE [LARGE SCALE GENOMIC DNA]</scope>
    <source>
        <strain evidence="1">DSM 15053</strain>
    </source>
</reference>
<reference evidence="1" key="2">
    <citation type="submission" date="2013-06" db="EMBL/GenBank/DDBJ databases">
        <title>Draft genome sequence of Clostridium hylemonae (DSM 15053).</title>
        <authorList>
            <person name="Sudarsanam P."/>
            <person name="Ley R."/>
            <person name="Guruge J."/>
            <person name="Turnbaugh P.J."/>
            <person name="Mahowald M."/>
            <person name="Liep D."/>
            <person name="Gordon J."/>
        </authorList>
    </citation>
    <scope>NUCLEOTIDE SEQUENCE</scope>
    <source>
        <strain evidence="1">DSM 15053</strain>
    </source>
</reference>
<dbReference type="Proteomes" id="UP000004893">
    <property type="component" value="Unassembled WGS sequence"/>
</dbReference>
<sequence length="54" mass="5960">MPNGCGCFGDTLHSSRIRVVFVRTAWQPVLFSGSKDIFLAGAGYISYKCMWDLG</sequence>
<evidence type="ECO:0000313" key="1">
    <source>
        <dbReference type="EMBL" id="EEG72202.1"/>
    </source>
</evidence>
<comment type="caution">
    <text evidence="1">The sequence shown here is derived from an EMBL/GenBank/DDBJ whole genome shotgun (WGS) entry which is preliminary data.</text>
</comment>